<keyword evidence="1" id="KW-1185">Reference proteome</keyword>
<dbReference type="Proteomes" id="UP000036681">
    <property type="component" value="Unplaced"/>
</dbReference>
<dbReference type="AlphaFoldDB" id="A0A0M3IXI3"/>
<evidence type="ECO:0000313" key="1">
    <source>
        <dbReference type="Proteomes" id="UP000036681"/>
    </source>
</evidence>
<organism evidence="1 2">
    <name type="scientific">Ascaris lumbricoides</name>
    <name type="common">Giant roundworm</name>
    <dbReference type="NCBI Taxonomy" id="6252"/>
    <lineage>
        <taxon>Eukaryota</taxon>
        <taxon>Metazoa</taxon>
        <taxon>Ecdysozoa</taxon>
        <taxon>Nematoda</taxon>
        <taxon>Chromadorea</taxon>
        <taxon>Rhabditida</taxon>
        <taxon>Spirurina</taxon>
        <taxon>Ascaridomorpha</taxon>
        <taxon>Ascaridoidea</taxon>
        <taxon>Ascarididae</taxon>
        <taxon>Ascaris</taxon>
    </lineage>
</organism>
<protein>
    <submittedName>
        <fullName evidence="2">Uncharacterized protein</fullName>
    </submittedName>
</protein>
<proteinExistence type="predicted"/>
<reference evidence="2" key="1">
    <citation type="submission" date="2017-02" db="UniProtKB">
        <authorList>
            <consortium name="WormBaseParasite"/>
        </authorList>
    </citation>
    <scope>IDENTIFICATION</scope>
</reference>
<sequence>MYRWQEKERMDENGVTLRGQFVAVGLLADAVHDGQNVCIEWDIANEVSFALIRQPDPEQICEELWLYNRYLLIYLLLPLIFRELVHLVSYNLLHIPLSYNCTILFYRLILILL</sequence>
<accession>A0A0M3IXI3</accession>
<name>A0A0M3IXI3_ASCLU</name>
<dbReference type="WBParaSite" id="ALUE_0002346101-mRNA-1">
    <property type="protein sequence ID" value="ALUE_0002346101-mRNA-1"/>
    <property type="gene ID" value="ALUE_0002346101"/>
</dbReference>
<evidence type="ECO:0000313" key="2">
    <source>
        <dbReference type="WBParaSite" id="ALUE_0002346101-mRNA-1"/>
    </source>
</evidence>